<feature type="transmembrane region" description="Helical" evidence="5">
    <location>
        <begin position="168"/>
        <end position="187"/>
    </location>
</feature>
<evidence type="ECO:0000256" key="5">
    <source>
        <dbReference type="SAM" id="Phobius"/>
    </source>
</evidence>
<proteinExistence type="predicted"/>
<dbReference type="Proteomes" id="UP000195981">
    <property type="component" value="Unassembled WGS sequence"/>
</dbReference>
<evidence type="ECO:0000259" key="6">
    <source>
        <dbReference type="Pfam" id="PF02518"/>
    </source>
</evidence>
<dbReference type="EMBL" id="FWFG01000012">
    <property type="protein sequence ID" value="SLM88122.1"/>
    <property type="molecule type" value="Genomic_DNA"/>
</dbReference>
<dbReference type="InterPro" id="IPR036890">
    <property type="entry name" value="HATPase_C_sf"/>
</dbReference>
<gene>
    <name evidence="8" type="ORF">FM110_01115</name>
</gene>
<evidence type="ECO:0000256" key="2">
    <source>
        <dbReference type="ARBA" id="ARBA00022777"/>
    </source>
</evidence>
<organism evidence="8 9">
    <name type="scientific">Brachybacterium nesterenkovii</name>
    <dbReference type="NCBI Taxonomy" id="47847"/>
    <lineage>
        <taxon>Bacteria</taxon>
        <taxon>Bacillati</taxon>
        <taxon>Actinomycetota</taxon>
        <taxon>Actinomycetes</taxon>
        <taxon>Micrococcales</taxon>
        <taxon>Dermabacteraceae</taxon>
        <taxon>Brachybacterium</taxon>
    </lineage>
</organism>
<feature type="transmembrane region" description="Helical" evidence="5">
    <location>
        <begin position="105"/>
        <end position="123"/>
    </location>
</feature>
<dbReference type="PANTHER" id="PTHR24421">
    <property type="entry name" value="NITRATE/NITRITE SENSOR PROTEIN NARX-RELATED"/>
    <property type="match status" value="1"/>
</dbReference>
<dbReference type="CDD" id="cd16917">
    <property type="entry name" value="HATPase_UhpB-NarQ-NarX-like"/>
    <property type="match status" value="1"/>
</dbReference>
<dbReference type="SUPFAM" id="SSF55874">
    <property type="entry name" value="ATPase domain of HSP90 chaperone/DNA topoisomerase II/histidine kinase"/>
    <property type="match status" value="1"/>
</dbReference>
<feature type="transmembrane region" description="Helical" evidence="5">
    <location>
        <begin position="129"/>
        <end position="156"/>
    </location>
</feature>
<feature type="region of interest" description="Disordered" evidence="4">
    <location>
        <begin position="1"/>
        <end position="30"/>
    </location>
</feature>
<protein>
    <submittedName>
        <fullName evidence="8">Sensor histidine kinase</fullName>
    </submittedName>
</protein>
<feature type="transmembrane region" description="Helical" evidence="5">
    <location>
        <begin position="74"/>
        <end position="93"/>
    </location>
</feature>
<name>A0A1X6WT61_9MICO</name>
<evidence type="ECO:0000256" key="3">
    <source>
        <dbReference type="ARBA" id="ARBA00023012"/>
    </source>
</evidence>
<dbReference type="InterPro" id="IPR050482">
    <property type="entry name" value="Sensor_HK_TwoCompSys"/>
</dbReference>
<evidence type="ECO:0000313" key="8">
    <source>
        <dbReference type="EMBL" id="SLM88122.1"/>
    </source>
</evidence>
<keyword evidence="1" id="KW-0808">Transferase</keyword>
<keyword evidence="3" id="KW-0902">Two-component regulatory system</keyword>
<dbReference type="Pfam" id="PF07730">
    <property type="entry name" value="HisKA_3"/>
    <property type="match status" value="1"/>
</dbReference>
<feature type="domain" description="Histidine kinase/HSP90-like ATPase" evidence="6">
    <location>
        <begin position="311"/>
        <end position="392"/>
    </location>
</feature>
<dbReference type="Gene3D" id="3.30.565.10">
    <property type="entry name" value="Histidine kinase-like ATPase, C-terminal domain"/>
    <property type="match status" value="1"/>
</dbReference>
<dbReference type="GO" id="GO:0046983">
    <property type="term" value="F:protein dimerization activity"/>
    <property type="evidence" value="ECO:0007669"/>
    <property type="project" value="InterPro"/>
</dbReference>
<keyword evidence="5" id="KW-1133">Transmembrane helix</keyword>
<keyword evidence="2 8" id="KW-0418">Kinase</keyword>
<dbReference type="InterPro" id="IPR003594">
    <property type="entry name" value="HATPase_dom"/>
</dbReference>
<dbReference type="GO" id="GO:0000155">
    <property type="term" value="F:phosphorelay sensor kinase activity"/>
    <property type="evidence" value="ECO:0007669"/>
    <property type="project" value="InterPro"/>
</dbReference>
<dbReference type="GO" id="GO:0016020">
    <property type="term" value="C:membrane"/>
    <property type="evidence" value="ECO:0007669"/>
    <property type="project" value="InterPro"/>
</dbReference>
<accession>A0A1X6WT61</accession>
<feature type="domain" description="Signal transduction histidine kinase subgroup 3 dimerisation and phosphoacceptor" evidence="7">
    <location>
        <begin position="211"/>
        <end position="275"/>
    </location>
</feature>
<sequence length="435" mass="46077">MRSGDATSSCERPPRRPRRRVQEVSSDGADGLPPFGLRGLLQVAQETGAFWPTATGLIFLLFMIVPAWQSYTVPRALGTTVASLVFGALYLATPGVRAYSRRIRLTWLALIWLDLIVLGLFIGQDVVFMVMYVVIVHGVLLPWTTSRVVVPVLGMIGLAWGFIVGEQFAVFLAIGGVIFALSIAFGIQRSILEGRVERAEQRSAVLAVAAERERIGRDLHDILGHSLTTITVSAQLAQRLLEADPAAAREQLAEIERISRQSLADVRATASGMQQVRAATEIASARSVLIAAGIEVDAPVTLPALPDDRAELLGYAIREGITNVVRHSRATRCTITLDECSATVADDGVGLPRGAARTGLAGLQSRLEEAGGTLVVGPGPDGGTVLRAELPDGGPAGAEHKVVMVGTAPDRGPAAEAARDRTGVAPAQAVEGDER</sequence>
<feature type="transmembrane region" description="Helical" evidence="5">
    <location>
        <begin position="48"/>
        <end position="68"/>
    </location>
</feature>
<feature type="region of interest" description="Disordered" evidence="4">
    <location>
        <begin position="409"/>
        <end position="435"/>
    </location>
</feature>
<keyword evidence="5" id="KW-0812">Transmembrane</keyword>
<dbReference type="Pfam" id="PF02518">
    <property type="entry name" value="HATPase_c"/>
    <property type="match status" value="1"/>
</dbReference>
<dbReference type="Gene3D" id="1.20.5.1930">
    <property type="match status" value="1"/>
</dbReference>
<feature type="compositionally biased region" description="Polar residues" evidence="4">
    <location>
        <begin position="1"/>
        <end position="10"/>
    </location>
</feature>
<dbReference type="AlphaFoldDB" id="A0A1X6WT61"/>
<dbReference type="OrthoDB" id="5241784at2"/>
<dbReference type="InterPro" id="IPR011712">
    <property type="entry name" value="Sig_transdc_His_kin_sub3_dim/P"/>
</dbReference>
<evidence type="ECO:0000259" key="7">
    <source>
        <dbReference type="Pfam" id="PF07730"/>
    </source>
</evidence>
<keyword evidence="5" id="KW-0472">Membrane</keyword>
<evidence type="ECO:0000256" key="4">
    <source>
        <dbReference type="SAM" id="MobiDB-lite"/>
    </source>
</evidence>
<reference evidence="8 9" key="1">
    <citation type="submission" date="2017-02" db="EMBL/GenBank/DDBJ databases">
        <authorList>
            <person name="Peterson S.W."/>
        </authorList>
    </citation>
    <scope>NUCLEOTIDE SEQUENCE [LARGE SCALE GENOMIC DNA]</scope>
    <source>
        <strain evidence="8 9">CIP104813</strain>
    </source>
</reference>
<dbReference type="PANTHER" id="PTHR24421:SF63">
    <property type="entry name" value="SENSOR HISTIDINE KINASE DESK"/>
    <property type="match status" value="1"/>
</dbReference>
<keyword evidence="9" id="KW-1185">Reference proteome</keyword>
<evidence type="ECO:0000256" key="1">
    <source>
        <dbReference type="ARBA" id="ARBA00022679"/>
    </source>
</evidence>
<evidence type="ECO:0000313" key="9">
    <source>
        <dbReference type="Proteomes" id="UP000195981"/>
    </source>
</evidence>